<evidence type="ECO:0000259" key="3">
    <source>
        <dbReference type="PROSITE" id="PS51186"/>
    </source>
</evidence>
<comment type="caution">
    <text evidence="4">The sequence shown here is derived from an EMBL/GenBank/DDBJ whole genome shotgun (WGS) entry which is preliminary data.</text>
</comment>
<dbReference type="PROSITE" id="PS51186">
    <property type="entry name" value="GNAT"/>
    <property type="match status" value="1"/>
</dbReference>
<gene>
    <name evidence="4" type="ORF">LXN57_08350</name>
</gene>
<evidence type="ECO:0000256" key="1">
    <source>
        <dbReference type="ARBA" id="ARBA00022679"/>
    </source>
</evidence>
<dbReference type="InterPro" id="IPR050832">
    <property type="entry name" value="Bact_Acetyltransf"/>
</dbReference>
<protein>
    <submittedName>
        <fullName evidence="4">GNAT family N-acetyltransferase</fullName>
    </submittedName>
</protein>
<dbReference type="InterPro" id="IPR000182">
    <property type="entry name" value="GNAT_dom"/>
</dbReference>
<keyword evidence="2" id="KW-0012">Acyltransferase</keyword>
<dbReference type="RefSeq" id="WP_251797443.1">
    <property type="nucleotide sequence ID" value="NZ_JAMQOL010000010.1"/>
</dbReference>
<proteinExistence type="predicted"/>
<accession>A0ABT0XUU5</accession>
<feature type="domain" description="N-acetyltransferase" evidence="3">
    <location>
        <begin position="4"/>
        <end position="143"/>
    </location>
</feature>
<dbReference type="PANTHER" id="PTHR43877">
    <property type="entry name" value="AMINOALKYLPHOSPHONATE N-ACETYLTRANSFERASE-RELATED-RELATED"/>
    <property type="match status" value="1"/>
</dbReference>
<dbReference type="Gene3D" id="3.40.630.30">
    <property type="match status" value="1"/>
</dbReference>
<dbReference type="EMBL" id="JAMQOL010000010">
    <property type="protein sequence ID" value="MCM4077572.1"/>
    <property type="molecule type" value="Genomic_DNA"/>
</dbReference>
<dbReference type="Proteomes" id="UP001523216">
    <property type="component" value="Unassembled WGS sequence"/>
</dbReference>
<dbReference type="SUPFAM" id="SSF55729">
    <property type="entry name" value="Acyl-CoA N-acyltransferases (Nat)"/>
    <property type="match status" value="1"/>
</dbReference>
<evidence type="ECO:0000256" key="2">
    <source>
        <dbReference type="ARBA" id="ARBA00023315"/>
    </source>
</evidence>
<evidence type="ECO:0000313" key="4">
    <source>
        <dbReference type="EMBL" id="MCM4077572.1"/>
    </source>
</evidence>
<name>A0ABT0XUU5_9ACTN</name>
<sequence length="160" mass="16853">MGEIIVREAGPADRPTVVSLLTGSWGTTVVVAHEVRYDAAALPALLAWCDGGPVGLLTYTIGPDGLEVVTIDAVVPHAGIGTVLLAAAAEKAWAAGAERLWLVTTNDNLDALRFYQRRGLRLVAVHSGAVDRARALKPAIPLVGAHGIEIHDELVLELTR</sequence>
<evidence type="ECO:0000313" key="5">
    <source>
        <dbReference type="Proteomes" id="UP001523216"/>
    </source>
</evidence>
<dbReference type="InterPro" id="IPR016181">
    <property type="entry name" value="Acyl_CoA_acyltransferase"/>
</dbReference>
<keyword evidence="5" id="KW-1185">Reference proteome</keyword>
<dbReference type="Pfam" id="PF00583">
    <property type="entry name" value="Acetyltransf_1"/>
    <property type="match status" value="1"/>
</dbReference>
<organism evidence="4 5">
    <name type="scientific">Paractinoplanes hotanensis</name>
    <dbReference type="NCBI Taxonomy" id="2906497"/>
    <lineage>
        <taxon>Bacteria</taxon>
        <taxon>Bacillati</taxon>
        <taxon>Actinomycetota</taxon>
        <taxon>Actinomycetes</taxon>
        <taxon>Micromonosporales</taxon>
        <taxon>Micromonosporaceae</taxon>
        <taxon>Paractinoplanes</taxon>
    </lineage>
</organism>
<reference evidence="4 5" key="1">
    <citation type="submission" date="2022-06" db="EMBL/GenBank/DDBJ databases">
        <title>Actinoplanes abujensis sp. nov., isolated from Nigerian arid soil.</title>
        <authorList>
            <person name="Ding P."/>
        </authorList>
    </citation>
    <scope>NUCLEOTIDE SEQUENCE [LARGE SCALE GENOMIC DNA]</scope>
    <source>
        <strain evidence="5">TRM88002</strain>
    </source>
</reference>
<keyword evidence="1" id="KW-0808">Transferase</keyword>